<dbReference type="InterPro" id="IPR004360">
    <property type="entry name" value="Glyas_Fos-R_dOase_dom"/>
</dbReference>
<dbReference type="InterPro" id="IPR037523">
    <property type="entry name" value="VOC_core"/>
</dbReference>
<protein>
    <submittedName>
        <fullName evidence="2">VOC family protein</fullName>
    </submittedName>
</protein>
<sequence>MKLKKFTTNFIVEDVSNSIVYYRDILGFQLEMVVDDKQKTTNEINTDQKYVFAIMSRDGIQIMLQTPDSIAEDVPAFKESSAGVSACFYLEVEGVSAYYEEVREKVEIVRELYTTWYGMQEFHIRDCNGNFIGFGERTE</sequence>
<dbReference type="EMBL" id="JAVAMP010000002">
    <property type="protein sequence ID" value="MDP5274261.1"/>
    <property type="molecule type" value="Genomic_DNA"/>
</dbReference>
<gene>
    <name evidence="2" type="ORF">Q5Y73_09085</name>
</gene>
<organism evidence="2 3">
    <name type="scientific">Chengkuizengella axinellae</name>
    <dbReference type="NCBI Taxonomy" id="3064388"/>
    <lineage>
        <taxon>Bacteria</taxon>
        <taxon>Bacillati</taxon>
        <taxon>Bacillota</taxon>
        <taxon>Bacilli</taxon>
        <taxon>Bacillales</taxon>
        <taxon>Paenibacillaceae</taxon>
        <taxon>Chengkuizengella</taxon>
    </lineage>
</organism>
<dbReference type="PROSITE" id="PS51819">
    <property type="entry name" value="VOC"/>
    <property type="match status" value="1"/>
</dbReference>
<dbReference type="RefSeq" id="WP_305991546.1">
    <property type="nucleotide sequence ID" value="NZ_JAVAMP010000002.1"/>
</dbReference>
<evidence type="ECO:0000259" key="1">
    <source>
        <dbReference type="PROSITE" id="PS51819"/>
    </source>
</evidence>
<keyword evidence="3" id="KW-1185">Reference proteome</keyword>
<dbReference type="Gene3D" id="3.10.180.10">
    <property type="entry name" value="2,3-Dihydroxybiphenyl 1,2-Dioxygenase, domain 1"/>
    <property type="match status" value="1"/>
</dbReference>
<dbReference type="InterPro" id="IPR029068">
    <property type="entry name" value="Glyas_Bleomycin-R_OHBP_Dase"/>
</dbReference>
<accession>A0ABT9IY23</accession>
<evidence type="ECO:0000313" key="3">
    <source>
        <dbReference type="Proteomes" id="UP001231941"/>
    </source>
</evidence>
<name>A0ABT9IY23_9BACL</name>
<dbReference type="Pfam" id="PF00903">
    <property type="entry name" value="Glyoxalase"/>
    <property type="match status" value="1"/>
</dbReference>
<proteinExistence type="predicted"/>
<comment type="caution">
    <text evidence="2">The sequence shown here is derived from an EMBL/GenBank/DDBJ whole genome shotgun (WGS) entry which is preliminary data.</text>
</comment>
<dbReference type="Proteomes" id="UP001231941">
    <property type="component" value="Unassembled WGS sequence"/>
</dbReference>
<feature type="domain" description="VOC" evidence="1">
    <location>
        <begin position="2"/>
        <end position="137"/>
    </location>
</feature>
<evidence type="ECO:0000313" key="2">
    <source>
        <dbReference type="EMBL" id="MDP5274261.1"/>
    </source>
</evidence>
<reference evidence="2 3" key="1">
    <citation type="submission" date="2023-08" db="EMBL/GenBank/DDBJ databases">
        <authorList>
            <person name="Park J.-S."/>
        </authorList>
    </citation>
    <scope>NUCLEOTIDE SEQUENCE [LARGE SCALE GENOMIC DNA]</scope>
    <source>
        <strain evidence="2 3">2205SS18-9</strain>
    </source>
</reference>
<dbReference type="SUPFAM" id="SSF54593">
    <property type="entry name" value="Glyoxalase/Bleomycin resistance protein/Dihydroxybiphenyl dioxygenase"/>
    <property type="match status" value="1"/>
</dbReference>